<dbReference type="SMART" id="SM00672">
    <property type="entry name" value="CAP10"/>
    <property type="match status" value="1"/>
</dbReference>
<name>A0A8H5C0U3_9AGAR</name>
<reference evidence="3 4" key="1">
    <citation type="journal article" date="2020" name="ISME J.">
        <title>Uncovering the hidden diversity of litter-decomposition mechanisms in mushroom-forming fungi.</title>
        <authorList>
            <person name="Floudas D."/>
            <person name="Bentzer J."/>
            <person name="Ahren D."/>
            <person name="Johansson T."/>
            <person name="Persson P."/>
            <person name="Tunlid A."/>
        </authorList>
    </citation>
    <scope>NUCLEOTIDE SEQUENCE [LARGE SCALE GENOMIC DNA]</scope>
    <source>
        <strain evidence="3 4">CBS 175.51</strain>
    </source>
</reference>
<feature type="compositionally biased region" description="Basic and acidic residues" evidence="1">
    <location>
        <begin position="880"/>
        <end position="900"/>
    </location>
</feature>
<dbReference type="AlphaFoldDB" id="A0A8H5C0U3"/>
<organism evidence="3 4">
    <name type="scientific">Ephemerocybe angulata</name>
    <dbReference type="NCBI Taxonomy" id="980116"/>
    <lineage>
        <taxon>Eukaryota</taxon>
        <taxon>Fungi</taxon>
        <taxon>Dikarya</taxon>
        <taxon>Basidiomycota</taxon>
        <taxon>Agaricomycotina</taxon>
        <taxon>Agaricomycetes</taxon>
        <taxon>Agaricomycetidae</taxon>
        <taxon>Agaricales</taxon>
        <taxon>Agaricineae</taxon>
        <taxon>Psathyrellaceae</taxon>
        <taxon>Ephemerocybe</taxon>
    </lineage>
</organism>
<proteinExistence type="predicted"/>
<dbReference type="Proteomes" id="UP000541558">
    <property type="component" value="Unassembled WGS sequence"/>
</dbReference>
<dbReference type="PANTHER" id="PTHR12203:SF118">
    <property type="entry name" value="BETA-1,2-XYLOSYLTRANSFERASE 1"/>
    <property type="match status" value="1"/>
</dbReference>
<gene>
    <name evidence="3" type="ORF">D9611_002590</name>
</gene>
<feature type="region of interest" description="Disordered" evidence="1">
    <location>
        <begin position="876"/>
        <end position="900"/>
    </location>
</feature>
<evidence type="ECO:0000259" key="2">
    <source>
        <dbReference type="SMART" id="SM00672"/>
    </source>
</evidence>
<evidence type="ECO:0000256" key="1">
    <source>
        <dbReference type="SAM" id="MobiDB-lite"/>
    </source>
</evidence>
<protein>
    <recommendedName>
        <fullName evidence="2">Glycosyl transferase CAP10 domain-containing protein</fullName>
    </recommendedName>
</protein>
<evidence type="ECO:0000313" key="4">
    <source>
        <dbReference type="Proteomes" id="UP000541558"/>
    </source>
</evidence>
<feature type="region of interest" description="Disordered" evidence="1">
    <location>
        <begin position="10"/>
        <end position="39"/>
    </location>
</feature>
<keyword evidence="4" id="KW-1185">Reference proteome</keyword>
<sequence length="900" mass="103407">MASSLLNAVFGSQTTSKRSPPPHTLHFHRDSNQHAYPPRPAPRRRFWLTSLILRYIRRPVILVTLLGFAIWFAGVFQEWYSRSGQQNEVEVKDKWQKYPTNAGSIPPAEDLPFNSRLLTVTKTSTLRLTQTVTVVPQDPSSTSIARDAFGFLIVNSSSTPVLLQPPPSEKVTKASKSDTQSEWDTVAASSSHFYRADGLVEVSPSGSHPIFELISRAELLWDQKHKTASKTLKEAYIEYQRRYGRRPPQGFDIWWTYVQSHSVQLPDEYNQIDRDLSPFWGVDPSHLRQVQRDWEAHADSYTIGKEKLEDYLVILNYTLPEDENVKNELARGATMVIEILEEIEDYLRPFRAIFSPHDNPNLHSDWELREEAKEAAKAGKYLDMSKNREHKLHGWRSSCPPFSAAWVDPIPYTPYPPPLSDIFSLKHKSPYAHATSKPLPKTFIHDHRQSMDPCLHPAHLLSHGQFLSHGTGPVPHRTLIPQFGYSPTTMHDDMMAALPFNWVEDVYPREEDPPFAEKEDMRLHWRGRNTGMWHGGGDDVEWSDEKRLGLQIENEDRHDGKLWWLGQRGRLVDWANKMWVDIIPRPGSGGGAGRLRRGAEEEEVESGIPVEMRPKVEPDEVPEDSTLSARSESAYPKIKSAKARVLRSTPNPLWAVGEQSEEVLKAKWAPAMADIAYAGEPLNCDGRMCERLRDVYEFRKVHDGKMQGRYKFVMDVDGNGWSSRFKRLITSNACIFKATIYPEWYTDRIAPWVHFVPVQLDLSDLLDSLYFFRGDPSGNNGHLDLAEKIALAGREWSLKYWRRADMTAYMFRLFLEYARVMDADRDVKVEMELDQETEMLGAGVAAEIANGKHGRKLKVMVGKQDYVYREEDEYIADEQGSEKRDWDWRYKTKPTEGAKE</sequence>
<dbReference type="Pfam" id="PF05686">
    <property type="entry name" value="Glyco_transf_90"/>
    <property type="match status" value="1"/>
</dbReference>
<evidence type="ECO:0000313" key="3">
    <source>
        <dbReference type="EMBL" id="KAF5333122.1"/>
    </source>
</evidence>
<feature type="domain" description="Glycosyl transferase CAP10" evidence="2">
    <location>
        <begin position="635"/>
        <end position="824"/>
    </location>
</feature>
<feature type="region of interest" description="Disordered" evidence="1">
    <location>
        <begin position="589"/>
        <end position="633"/>
    </location>
</feature>
<dbReference type="InterPro" id="IPR051091">
    <property type="entry name" value="O-Glucosyltr/Glycosyltrsf_90"/>
</dbReference>
<accession>A0A8H5C0U3</accession>
<dbReference type="OrthoDB" id="541052at2759"/>
<comment type="caution">
    <text evidence="3">The sequence shown here is derived from an EMBL/GenBank/DDBJ whole genome shotgun (WGS) entry which is preliminary data.</text>
</comment>
<dbReference type="InterPro" id="IPR006598">
    <property type="entry name" value="CAP10"/>
</dbReference>
<dbReference type="PANTHER" id="PTHR12203">
    <property type="entry name" value="KDEL LYS-ASP-GLU-LEU CONTAINING - RELATED"/>
    <property type="match status" value="1"/>
</dbReference>
<dbReference type="EMBL" id="JAACJK010000109">
    <property type="protein sequence ID" value="KAF5333122.1"/>
    <property type="molecule type" value="Genomic_DNA"/>
</dbReference>